<evidence type="ECO:0000256" key="2">
    <source>
        <dbReference type="SAM" id="SignalP"/>
    </source>
</evidence>
<feature type="signal peptide" evidence="2">
    <location>
        <begin position="1"/>
        <end position="18"/>
    </location>
</feature>
<dbReference type="SUPFAM" id="SSF63829">
    <property type="entry name" value="Calcium-dependent phosphotriesterase"/>
    <property type="match status" value="1"/>
</dbReference>
<organism evidence="4 5">
    <name type="scientific">Clostridium botulinum C/D str. DC5</name>
    <dbReference type="NCBI Taxonomy" id="1443128"/>
    <lineage>
        <taxon>Bacteria</taxon>
        <taxon>Bacillati</taxon>
        <taxon>Bacillota</taxon>
        <taxon>Clostridia</taxon>
        <taxon>Eubacteriales</taxon>
        <taxon>Clostridiaceae</taxon>
        <taxon>Clostridium</taxon>
    </lineage>
</organism>
<evidence type="ECO:0000259" key="3">
    <source>
        <dbReference type="Pfam" id="PF13205"/>
    </source>
</evidence>
<feature type="domain" description="SbsA Ig-like" evidence="3">
    <location>
        <begin position="663"/>
        <end position="759"/>
    </location>
</feature>
<dbReference type="EMBL" id="JDRY01000046">
    <property type="protein sequence ID" value="KGM98776.1"/>
    <property type="molecule type" value="Genomic_DNA"/>
</dbReference>
<dbReference type="SUPFAM" id="SSF101898">
    <property type="entry name" value="NHL repeat"/>
    <property type="match status" value="1"/>
</dbReference>
<keyword evidence="1 2" id="KW-0732">Signal</keyword>
<evidence type="ECO:0000313" key="5">
    <source>
        <dbReference type="Proteomes" id="UP000030014"/>
    </source>
</evidence>
<dbReference type="RefSeq" id="WP_039259691.1">
    <property type="nucleotide sequence ID" value="NZ_JDRY01000046.1"/>
</dbReference>
<name>A0A0A0IEU2_CLOBO</name>
<sequence length="872" mass="101487">MKHRRSIALMIASVFTFALTPINFGNENVQATEIYTKYDKSSTKVGNKYDIKEKVLKVKQFEDCTVVLTKMALYFIKDGKANKYDFSKNEILCSTNIQRDDRYVYVSPYKKNGQYEILTIDTKNLSSKITNVSKYVDINNNDKLQEFLIDNNKNIWLSIYESDKKQYKLLKISDKGKQATKEKYVIKEGEKDSYNNAIINVKVDNGETVYFKVTQIDKSGNNQYILKSISKNGEEKNIRIKNDIRDYVIDENGCIWTISKEKVEYLSPSGARLKLFNGKDIKDITIDSKYNIWILDNDKIKEVYNDKIKDVYNVAKDSKEFSVYSKDNIVIKNTRGFTIKINGQDEEVSVDSYVGNSAVVLKDKDSQIRILSDEYDEKLDCKMDDDVVLDVTLKDDKFILNNKIRTNFSTYCNSMVYNGEVYLLKYNTLYKVKNHSMEEYIKFNKEEYNEFASNISVDKNDNIYIVGIKNIYIIDKDKNIDKIPLSKIYPDEVADENILLKDKNKDVYVITRTRKGIKFNKLDGKNFRTINYRFQDGKEPINIFLNEKDEFEFVYKDNKNEYKVYKLDENLLPQEDDRFSNEGLGLMKTYNEIRGLKKTDDGKLILWIGKNMIYTKKRVEEKFIGLYDIGSNDSINSMLKGKDGRVYIGTSNSGIICYGQKIDKNPANYTEIVPKQGNKVDKDKEWTIRFNKKLDKNSVNEDNIIVVKEDGEIEPVKLTLNEDGTSIKITSEKKYEEQQNYYIFITKNIKSESGKKLKKDIYGKFIVIKSNKIEDVAKFEIIEPANIDTKNKEVMKTVINKWKDKTEDEARLKNNILKVGKVSVKEVKIADDTAYILFNAEILNKVNDKIEKREKNIGLNCKKVDKSWNIIK</sequence>
<reference evidence="4 5" key="1">
    <citation type="submission" date="2014-01" db="EMBL/GenBank/DDBJ databases">
        <title>Plasmidome dynamics in the species complex Clostridium novyi sensu lato converts strains of independent lineages into distinctly different pathogens.</title>
        <authorList>
            <person name="Skarin H."/>
            <person name="Segerman B."/>
        </authorList>
    </citation>
    <scope>NUCLEOTIDE SEQUENCE [LARGE SCALE GENOMIC DNA]</scope>
    <source>
        <strain evidence="4 5">DC5</strain>
    </source>
</reference>
<feature type="chain" id="PRO_5039587017" description="SbsA Ig-like domain-containing protein" evidence="2">
    <location>
        <begin position="19"/>
        <end position="872"/>
    </location>
</feature>
<dbReference type="Gene3D" id="2.60.40.1220">
    <property type="match status" value="1"/>
</dbReference>
<proteinExistence type="predicted"/>
<accession>A0A0A0IEU2</accession>
<comment type="caution">
    <text evidence="4">The sequence shown here is derived from an EMBL/GenBank/DDBJ whole genome shotgun (WGS) entry which is preliminary data.</text>
</comment>
<dbReference type="Proteomes" id="UP000030014">
    <property type="component" value="Unassembled WGS sequence"/>
</dbReference>
<evidence type="ECO:0000313" key="4">
    <source>
        <dbReference type="EMBL" id="KGM98776.1"/>
    </source>
</evidence>
<gene>
    <name evidence="4" type="ORF">Z955_10435</name>
</gene>
<dbReference type="AlphaFoldDB" id="A0A0A0IEU2"/>
<dbReference type="Pfam" id="PF13205">
    <property type="entry name" value="Big_5"/>
    <property type="match status" value="1"/>
</dbReference>
<dbReference type="InterPro" id="IPR014755">
    <property type="entry name" value="Cu-Rt/internalin_Ig-like"/>
</dbReference>
<evidence type="ECO:0000256" key="1">
    <source>
        <dbReference type="ARBA" id="ARBA00022729"/>
    </source>
</evidence>
<protein>
    <recommendedName>
        <fullName evidence="3">SbsA Ig-like domain-containing protein</fullName>
    </recommendedName>
</protein>
<dbReference type="InterPro" id="IPR032812">
    <property type="entry name" value="SbsA_Ig"/>
</dbReference>